<dbReference type="Proteomes" id="UP001195769">
    <property type="component" value="Unassembled WGS sequence"/>
</dbReference>
<accession>A0AAD4E0I5</accession>
<proteinExistence type="predicted"/>
<evidence type="ECO:0000256" key="1">
    <source>
        <dbReference type="SAM" id="MobiDB-lite"/>
    </source>
</evidence>
<feature type="compositionally biased region" description="Low complexity" evidence="1">
    <location>
        <begin position="80"/>
        <end position="98"/>
    </location>
</feature>
<organism evidence="2 3">
    <name type="scientific">Suillus fuscotomentosus</name>
    <dbReference type="NCBI Taxonomy" id="1912939"/>
    <lineage>
        <taxon>Eukaryota</taxon>
        <taxon>Fungi</taxon>
        <taxon>Dikarya</taxon>
        <taxon>Basidiomycota</taxon>
        <taxon>Agaricomycotina</taxon>
        <taxon>Agaricomycetes</taxon>
        <taxon>Agaricomycetidae</taxon>
        <taxon>Boletales</taxon>
        <taxon>Suillineae</taxon>
        <taxon>Suillaceae</taxon>
        <taxon>Suillus</taxon>
    </lineage>
</organism>
<dbReference type="EMBL" id="JABBWK010000050">
    <property type="protein sequence ID" value="KAG1896986.1"/>
    <property type="molecule type" value="Genomic_DNA"/>
</dbReference>
<evidence type="ECO:0000313" key="2">
    <source>
        <dbReference type="EMBL" id="KAG1896986.1"/>
    </source>
</evidence>
<feature type="compositionally biased region" description="Basic and acidic residues" evidence="1">
    <location>
        <begin position="53"/>
        <end position="64"/>
    </location>
</feature>
<protein>
    <submittedName>
        <fullName evidence="2">Uncharacterized protein</fullName>
    </submittedName>
</protein>
<keyword evidence="3" id="KW-1185">Reference proteome</keyword>
<feature type="compositionally biased region" description="Low complexity" evidence="1">
    <location>
        <begin position="31"/>
        <end position="45"/>
    </location>
</feature>
<gene>
    <name evidence="2" type="ORF">F5891DRAFT_1192400</name>
</gene>
<feature type="region of interest" description="Disordered" evidence="1">
    <location>
        <begin position="31"/>
        <end position="100"/>
    </location>
</feature>
<name>A0AAD4E0I5_9AGAM</name>
<dbReference type="GeneID" id="64661896"/>
<comment type="caution">
    <text evidence="2">The sequence shown here is derived from an EMBL/GenBank/DDBJ whole genome shotgun (WGS) entry which is preliminary data.</text>
</comment>
<reference evidence="2" key="1">
    <citation type="journal article" date="2020" name="New Phytol.">
        <title>Comparative genomics reveals dynamic genome evolution in host specialist ectomycorrhizal fungi.</title>
        <authorList>
            <person name="Lofgren L.A."/>
            <person name="Nguyen N.H."/>
            <person name="Vilgalys R."/>
            <person name="Ruytinx J."/>
            <person name="Liao H.L."/>
            <person name="Branco S."/>
            <person name="Kuo A."/>
            <person name="LaButti K."/>
            <person name="Lipzen A."/>
            <person name="Andreopoulos W."/>
            <person name="Pangilinan J."/>
            <person name="Riley R."/>
            <person name="Hundley H."/>
            <person name="Na H."/>
            <person name="Barry K."/>
            <person name="Grigoriev I.V."/>
            <person name="Stajich J.E."/>
            <person name="Kennedy P.G."/>
        </authorList>
    </citation>
    <scope>NUCLEOTIDE SEQUENCE</scope>
    <source>
        <strain evidence="2">FC203</strain>
    </source>
</reference>
<evidence type="ECO:0000313" key="3">
    <source>
        <dbReference type="Proteomes" id="UP001195769"/>
    </source>
</evidence>
<sequence>MANTIKSLEASDFKWNTSTDLITFSINAPPSSFPATSSSSHIFSAEGSSPTKPDIRPSVEFREGRRCRRGDGTSFTNHASSNTTSNQNDVSSSTTNDSSYEKITSLPSLALRLAQLLYSTPYLTP</sequence>
<dbReference type="RefSeq" id="XP_041222562.1">
    <property type="nucleotide sequence ID" value="XM_041367598.1"/>
</dbReference>
<dbReference type="AlphaFoldDB" id="A0AAD4E0I5"/>